<keyword evidence="2 6" id="KW-0349">Heme</keyword>
<evidence type="ECO:0000256" key="5">
    <source>
        <dbReference type="ARBA" id="ARBA00023004"/>
    </source>
</evidence>
<dbReference type="PANTHER" id="PTHR40942">
    <property type="match status" value="1"/>
</dbReference>
<feature type="transmembrane region" description="Helical" evidence="7">
    <location>
        <begin position="7"/>
        <end position="25"/>
    </location>
</feature>
<dbReference type="InterPro" id="IPR002323">
    <property type="entry name" value="Cyt_CIE"/>
</dbReference>
<keyword evidence="7" id="KW-0472">Membrane</keyword>
<feature type="domain" description="Cytochrome c" evidence="8">
    <location>
        <begin position="69"/>
        <end position="150"/>
    </location>
</feature>
<dbReference type="PANTHER" id="PTHR40942:SF4">
    <property type="entry name" value="CYTOCHROME C5"/>
    <property type="match status" value="1"/>
</dbReference>
<reference evidence="9 10" key="1">
    <citation type="journal article" date="2023" name="bioRxiv">
        <title>An intranuclear bacterial parasite of deep-sea mussels expresses apoptosis inhibitors acquired from its host.</title>
        <authorList>
            <person name="Gonzalez Porras M.A."/>
            <person name="Assie A."/>
            <person name="Tietjen M."/>
            <person name="Violette M."/>
            <person name="Kleiner M."/>
            <person name="Gruber-Vodicka H."/>
            <person name="Dubilier N."/>
            <person name="Leisch N."/>
        </authorList>
    </citation>
    <scope>NUCLEOTIDE SEQUENCE [LARGE SCALE GENOMIC DNA]</scope>
    <source>
        <strain evidence="9">IAP13</strain>
    </source>
</reference>
<keyword evidence="1" id="KW-0813">Transport</keyword>
<dbReference type="Gene3D" id="1.10.760.10">
    <property type="entry name" value="Cytochrome c-like domain"/>
    <property type="match status" value="1"/>
</dbReference>
<dbReference type="InterPro" id="IPR036909">
    <property type="entry name" value="Cyt_c-like_dom_sf"/>
</dbReference>
<keyword evidence="3 6" id="KW-0479">Metal-binding</keyword>
<dbReference type="InterPro" id="IPR009056">
    <property type="entry name" value="Cyt_c-like_dom"/>
</dbReference>
<accession>A0AA90STF0</accession>
<comment type="caution">
    <text evidence="9">The sequence shown here is derived from an EMBL/GenBank/DDBJ whole genome shotgun (WGS) entry which is preliminary data.</text>
</comment>
<evidence type="ECO:0000313" key="10">
    <source>
        <dbReference type="Proteomes" id="UP001178148"/>
    </source>
</evidence>
<evidence type="ECO:0000256" key="4">
    <source>
        <dbReference type="ARBA" id="ARBA00022982"/>
    </source>
</evidence>
<dbReference type="PROSITE" id="PS51007">
    <property type="entry name" value="CYTC"/>
    <property type="match status" value="1"/>
</dbReference>
<keyword evidence="7" id="KW-1133">Transmembrane helix</keyword>
<dbReference type="PRINTS" id="PR00607">
    <property type="entry name" value="CYTCHROMECIE"/>
</dbReference>
<dbReference type="GO" id="GO:0005506">
    <property type="term" value="F:iron ion binding"/>
    <property type="evidence" value="ECO:0007669"/>
    <property type="project" value="InterPro"/>
</dbReference>
<name>A0AA90STF0_9GAMM</name>
<dbReference type="Proteomes" id="UP001178148">
    <property type="component" value="Unassembled WGS sequence"/>
</dbReference>
<evidence type="ECO:0000256" key="2">
    <source>
        <dbReference type="ARBA" id="ARBA00022617"/>
    </source>
</evidence>
<evidence type="ECO:0000256" key="1">
    <source>
        <dbReference type="ARBA" id="ARBA00022448"/>
    </source>
</evidence>
<dbReference type="SUPFAM" id="SSF46626">
    <property type="entry name" value="Cytochrome c"/>
    <property type="match status" value="1"/>
</dbReference>
<organism evidence="9 10">
    <name type="scientific">Candidatus Endonucleibacter bathymodioli</name>
    <dbReference type="NCBI Taxonomy" id="539814"/>
    <lineage>
        <taxon>Bacteria</taxon>
        <taxon>Pseudomonadati</taxon>
        <taxon>Pseudomonadota</taxon>
        <taxon>Gammaproteobacteria</taxon>
        <taxon>Oceanospirillales</taxon>
        <taxon>Endozoicomonadaceae</taxon>
        <taxon>Candidatus Endonucleibacter</taxon>
    </lineage>
</organism>
<sequence>MPTIFQVLIRTIIILLGGMLTVTAFSKNTADLSDLERKEIAERIAPVGKVCEDGQPCAKKAAPVAKSSSAPRSGEKIFNSSCTACHSTGLLGAPKKGDAETWKTRTEAAGFDKLLSNAINGIGNMPPKGTCMDCSDEEIKQAIEYMSGVRH</sequence>
<dbReference type="EMBL" id="JASXSV010000016">
    <property type="protein sequence ID" value="MDP0589560.1"/>
    <property type="molecule type" value="Genomic_DNA"/>
</dbReference>
<keyword evidence="7" id="KW-0812">Transmembrane</keyword>
<evidence type="ECO:0000256" key="6">
    <source>
        <dbReference type="PROSITE-ProRule" id="PRU00433"/>
    </source>
</evidence>
<protein>
    <submittedName>
        <fullName evidence="9">C-type cytochrome</fullName>
    </submittedName>
</protein>
<evidence type="ECO:0000256" key="3">
    <source>
        <dbReference type="ARBA" id="ARBA00022723"/>
    </source>
</evidence>
<gene>
    <name evidence="9" type="ORF">QS748_10365</name>
</gene>
<keyword evidence="5 6" id="KW-0408">Iron</keyword>
<proteinExistence type="predicted"/>
<evidence type="ECO:0000256" key="7">
    <source>
        <dbReference type="SAM" id="Phobius"/>
    </source>
</evidence>
<evidence type="ECO:0000313" key="9">
    <source>
        <dbReference type="EMBL" id="MDP0589560.1"/>
    </source>
</evidence>
<evidence type="ECO:0000259" key="8">
    <source>
        <dbReference type="PROSITE" id="PS51007"/>
    </source>
</evidence>
<keyword evidence="4" id="KW-0249">Electron transport</keyword>
<dbReference type="GO" id="GO:0020037">
    <property type="term" value="F:heme binding"/>
    <property type="evidence" value="ECO:0007669"/>
    <property type="project" value="InterPro"/>
</dbReference>
<dbReference type="GO" id="GO:0009055">
    <property type="term" value="F:electron transfer activity"/>
    <property type="evidence" value="ECO:0007669"/>
    <property type="project" value="InterPro"/>
</dbReference>
<dbReference type="AlphaFoldDB" id="A0AA90STF0"/>
<dbReference type="Pfam" id="PF13442">
    <property type="entry name" value="Cytochrome_CBB3"/>
    <property type="match status" value="1"/>
</dbReference>
<keyword evidence="10" id="KW-1185">Reference proteome</keyword>